<protein>
    <submittedName>
        <fullName evidence="2">Uncharacterized protein</fullName>
    </submittedName>
</protein>
<evidence type="ECO:0000256" key="1">
    <source>
        <dbReference type="SAM" id="MobiDB-lite"/>
    </source>
</evidence>
<feature type="region of interest" description="Disordered" evidence="1">
    <location>
        <begin position="1"/>
        <end position="22"/>
    </location>
</feature>
<feature type="non-terminal residue" evidence="2">
    <location>
        <position position="78"/>
    </location>
</feature>
<evidence type="ECO:0000313" key="2">
    <source>
        <dbReference type="EMBL" id="CEK56993.1"/>
    </source>
</evidence>
<feature type="non-terminal residue" evidence="2">
    <location>
        <position position="1"/>
    </location>
</feature>
<gene>
    <name evidence="2" type="primary">ORF29023</name>
</gene>
<proteinExistence type="predicted"/>
<dbReference type="EMBL" id="HACG01010128">
    <property type="protein sequence ID" value="CEK56993.1"/>
    <property type="molecule type" value="Transcribed_RNA"/>
</dbReference>
<organism evidence="2">
    <name type="scientific">Arion vulgaris</name>
    <dbReference type="NCBI Taxonomy" id="1028688"/>
    <lineage>
        <taxon>Eukaryota</taxon>
        <taxon>Metazoa</taxon>
        <taxon>Spiralia</taxon>
        <taxon>Lophotrochozoa</taxon>
        <taxon>Mollusca</taxon>
        <taxon>Gastropoda</taxon>
        <taxon>Heterobranchia</taxon>
        <taxon>Euthyneura</taxon>
        <taxon>Panpulmonata</taxon>
        <taxon>Eupulmonata</taxon>
        <taxon>Stylommatophora</taxon>
        <taxon>Helicina</taxon>
        <taxon>Arionoidea</taxon>
        <taxon>Arionidae</taxon>
        <taxon>Arion</taxon>
    </lineage>
</organism>
<name>A0A0B6YLA6_9EUPU</name>
<reference evidence="2" key="1">
    <citation type="submission" date="2014-12" db="EMBL/GenBank/DDBJ databases">
        <title>Insight into the proteome of Arion vulgaris.</title>
        <authorList>
            <person name="Aradska J."/>
            <person name="Bulat T."/>
            <person name="Smidak R."/>
            <person name="Sarate P."/>
            <person name="Gangsoo J."/>
            <person name="Sialana F."/>
            <person name="Bilban M."/>
            <person name="Lubec G."/>
        </authorList>
    </citation>
    <scope>NUCLEOTIDE SEQUENCE</scope>
    <source>
        <tissue evidence="2">Skin</tissue>
    </source>
</reference>
<accession>A0A0B6YLA6</accession>
<dbReference type="AlphaFoldDB" id="A0A0B6YLA6"/>
<sequence>LIRNGDLPPSAATEALSAPRSTQVVAVSQTDVGTISSSSLLGASSMSLVSATAQNHPVRFPSPATSLASTISHQHDRP</sequence>